<dbReference type="EMBL" id="GIKN01005529">
    <property type="protein sequence ID" value="NIE47802.1"/>
    <property type="molecule type" value="Transcribed_RNA"/>
</dbReference>
<dbReference type="GO" id="GO:0071897">
    <property type="term" value="P:DNA biosynthetic process"/>
    <property type="evidence" value="ECO:0007669"/>
    <property type="project" value="UniProtKB-ARBA"/>
</dbReference>
<proteinExistence type="predicted"/>
<dbReference type="InterPro" id="IPR000477">
    <property type="entry name" value="RT_dom"/>
</dbReference>
<dbReference type="PANTHER" id="PTHR19446">
    <property type="entry name" value="REVERSE TRANSCRIPTASES"/>
    <property type="match status" value="1"/>
</dbReference>
<dbReference type="SUPFAM" id="SSF56672">
    <property type="entry name" value="DNA/RNA polymerases"/>
    <property type="match status" value="1"/>
</dbReference>
<feature type="domain" description="Reverse transcriptase" evidence="1">
    <location>
        <begin position="206"/>
        <end position="322"/>
    </location>
</feature>
<dbReference type="InterPro" id="IPR043502">
    <property type="entry name" value="DNA/RNA_pol_sf"/>
</dbReference>
<reference evidence="2" key="1">
    <citation type="submission" date="2020-03" db="EMBL/GenBank/DDBJ databases">
        <title>A transcriptome and proteome of the tick Rhipicephalus microplus shaped by the genetic composition of its hosts and developmental stage.</title>
        <authorList>
            <person name="Garcia G.R."/>
            <person name="Ribeiro J.M.C."/>
            <person name="Maruyama S.R."/>
            <person name="Gardinasse L.G."/>
            <person name="Nelson K."/>
            <person name="Ferreira B.R."/>
            <person name="Andrade T.G."/>
            <person name="Santos I.K.F.M."/>
        </authorList>
    </citation>
    <scope>NUCLEOTIDE SEQUENCE</scope>
    <source>
        <strain evidence="2">NSGR</strain>
        <tissue evidence="2">Salivary glands</tissue>
    </source>
</reference>
<accession>A0A6G5A9X6</accession>
<dbReference type="OrthoDB" id="6507057at2759"/>
<dbReference type="Pfam" id="PF00078">
    <property type="entry name" value="RVT_1"/>
    <property type="match status" value="1"/>
</dbReference>
<name>A0A6G5A9X6_RHIMP</name>
<organism evidence="2">
    <name type="scientific">Rhipicephalus microplus</name>
    <name type="common">Cattle tick</name>
    <name type="synonym">Boophilus microplus</name>
    <dbReference type="NCBI Taxonomy" id="6941"/>
    <lineage>
        <taxon>Eukaryota</taxon>
        <taxon>Metazoa</taxon>
        <taxon>Ecdysozoa</taxon>
        <taxon>Arthropoda</taxon>
        <taxon>Chelicerata</taxon>
        <taxon>Arachnida</taxon>
        <taxon>Acari</taxon>
        <taxon>Parasitiformes</taxon>
        <taxon>Ixodida</taxon>
        <taxon>Ixodoidea</taxon>
        <taxon>Ixodidae</taxon>
        <taxon>Rhipicephalinae</taxon>
        <taxon>Rhipicephalus</taxon>
        <taxon>Boophilus</taxon>
    </lineage>
</organism>
<sequence>MLKDASLLIQKIRIANRDSRPSPVMRTWKEELVEQYQRIMRASSPLSAAAWRCRRAPCAHPEVLRYARRALLCPPGSPAHSLNSPAPAAAATRSFQEFTQHFQSIAQSSANVCYPGSVSSHPLLKDLPHDSNMSNDVLLSPPSDDEIKGALDAMKKGSAPGPDGLPAEFYVQFWPIIGPTMSRVIRKCFQDITLPTSFHKGRITLVPKKDPMSTRPEDWRPITLLNVDYKLLANILVRRISPFLATLIAPHQVCSVPGREIHAHTWLTRDIIQYTISRCAQGLLVSLDQEKAFDFIEHGFIRNVLHAYGFPDNFIDLINAMYTNLESTLT</sequence>
<evidence type="ECO:0000313" key="2">
    <source>
        <dbReference type="EMBL" id="NIE47802.1"/>
    </source>
</evidence>
<evidence type="ECO:0000259" key="1">
    <source>
        <dbReference type="Pfam" id="PF00078"/>
    </source>
</evidence>
<protein>
    <submittedName>
        <fullName evidence="2">Putative tick transposon</fullName>
    </submittedName>
</protein>
<dbReference type="VEuPathDB" id="VectorBase:LOC119183545"/>
<dbReference type="AlphaFoldDB" id="A0A6G5A9X6"/>